<comment type="pathway">
    <text evidence="3 18">Phospholipid metabolism; CDP-diacylglycerol biosynthesis; CDP-diacylglycerol from sn-glycerol 3-phosphate: step 3/3.</text>
</comment>
<feature type="transmembrane region" description="Helical" evidence="19">
    <location>
        <begin position="153"/>
        <end position="171"/>
    </location>
</feature>
<protein>
    <recommendedName>
        <fullName evidence="7 18">Phosphatidate cytidylyltransferase</fullName>
        <ecNumber evidence="6 18">2.7.7.41</ecNumber>
    </recommendedName>
</protein>
<dbReference type="Proteomes" id="UP000244810">
    <property type="component" value="Unassembled WGS sequence"/>
</dbReference>
<comment type="subcellular location">
    <subcellularLocation>
        <location evidence="2">Cell membrane</location>
        <topology evidence="2">Multi-pass membrane protein</topology>
    </subcellularLocation>
</comment>
<reference evidence="20 21" key="1">
    <citation type="journal article" date="2011" name="Syst. Appl. Microbiol.">
        <title>Defluviimonas denitrificans gen. nov., sp. nov., and Pararhodobacter aggregans gen. nov., sp. nov., non-phototrophic Rhodobacteraceae from the biofilter of a marine aquaculture.</title>
        <authorList>
            <person name="Foesel B.U."/>
            <person name="Drake H.L."/>
            <person name="Schramm A."/>
        </authorList>
    </citation>
    <scope>NUCLEOTIDE SEQUENCE [LARGE SCALE GENOMIC DNA]</scope>
    <source>
        <strain evidence="20 21">D1-19</strain>
    </source>
</reference>
<evidence type="ECO:0000256" key="9">
    <source>
        <dbReference type="ARBA" id="ARBA00022516"/>
    </source>
</evidence>
<dbReference type="Pfam" id="PF01148">
    <property type="entry name" value="CTP_transf_1"/>
    <property type="match status" value="1"/>
</dbReference>
<keyword evidence="12 18" id="KW-0548">Nucleotidyltransferase</keyword>
<keyword evidence="8" id="KW-1003">Cell membrane</keyword>
<evidence type="ECO:0000256" key="7">
    <source>
        <dbReference type="ARBA" id="ARBA00019373"/>
    </source>
</evidence>
<dbReference type="AlphaFoldDB" id="A0A2T7UPQ9"/>
<evidence type="ECO:0000256" key="17">
    <source>
        <dbReference type="ARBA" id="ARBA00023264"/>
    </source>
</evidence>
<evidence type="ECO:0000313" key="20">
    <source>
        <dbReference type="EMBL" id="PVE46693.1"/>
    </source>
</evidence>
<dbReference type="PANTHER" id="PTHR46382">
    <property type="entry name" value="PHOSPHATIDATE CYTIDYLYLTRANSFERASE"/>
    <property type="match status" value="1"/>
</dbReference>
<feature type="transmembrane region" description="Helical" evidence="19">
    <location>
        <begin position="48"/>
        <end position="80"/>
    </location>
</feature>
<evidence type="ECO:0000256" key="15">
    <source>
        <dbReference type="ARBA" id="ARBA00023136"/>
    </source>
</evidence>
<accession>A0A2T7UPQ9</accession>
<comment type="caution">
    <text evidence="20">The sequence shown here is derived from an EMBL/GenBank/DDBJ whole genome shotgun (WGS) entry which is preliminary data.</text>
</comment>
<evidence type="ECO:0000256" key="10">
    <source>
        <dbReference type="ARBA" id="ARBA00022679"/>
    </source>
</evidence>
<comment type="catalytic activity">
    <reaction evidence="1 18">
        <text>a 1,2-diacyl-sn-glycero-3-phosphate + CTP + H(+) = a CDP-1,2-diacyl-sn-glycerol + diphosphate</text>
        <dbReference type="Rhea" id="RHEA:16229"/>
        <dbReference type="ChEBI" id="CHEBI:15378"/>
        <dbReference type="ChEBI" id="CHEBI:33019"/>
        <dbReference type="ChEBI" id="CHEBI:37563"/>
        <dbReference type="ChEBI" id="CHEBI:58332"/>
        <dbReference type="ChEBI" id="CHEBI:58608"/>
        <dbReference type="EC" id="2.7.7.41"/>
    </reaction>
</comment>
<evidence type="ECO:0000256" key="4">
    <source>
        <dbReference type="ARBA" id="ARBA00005189"/>
    </source>
</evidence>
<keyword evidence="9" id="KW-0444">Lipid biosynthesis</keyword>
<keyword evidence="14" id="KW-0443">Lipid metabolism</keyword>
<dbReference type="GO" id="GO:0005886">
    <property type="term" value="C:plasma membrane"/>
    <property type="evidence" value="ECO:0007669"/>
    <property type="project" value="UniProtKB-SubCell"/>
</dbReference>
<evidence type="ECO:0000256" key="14">
    <source>
        <dbReference type="ARBA" id="ARBA00023098"/>
    </source>
</evidence>
<dbReference type="InterPro" id="IPR000374">
    <property type="entry name" value="PC_trans"/>
</dbReference>
<evidence type="ECO:0000313" key="21">
    <source>
        <dbReference type="Proteomes" id="UP000244810"/>
    </source>
</evidence>
<feature type="transmembrane region" description="Helical" evidence="19">
    <location>
        <begin position="112"/>
        <end position="132"/>
    </location>
</feature>
<keyword evidence="15 19" id="KW-0472">Membrane</keyword>
<dbReference type="PROSITE" id="PS01315">
    <property type="entry name" value="CDS"/>
    <property type="match status" value="1"/>
</dbReference>
<comment type="pathway">
    <text evidence="4">Lipid metabolism.</text>
</comment>
<dbReference type="UniPathway" id="UPA00557">
    <property type="reaction ID" value="UER00614"/>
</dbReference>
<keyword evidence="17" id="KW-1208">Phospholipid metabolism</keyword>
<evidence type="ECO:0000256" key="16">
    <source>
        <dbReference type="ARBA" id="ARBA00023209"/>
    </source>
</evidence>
<evidence type="ECO:0000256" key="12">
    <source>
        <dbReference type="ARBA" id="ARBA00022695"/>
    </source>
</evidence>
<feature type="transmembrane region" description="Helical" evidence="19">
    <location>
        <begin position="224"/>
        <end position="244"/>
    </location>
</feature>
<evidence type="ECO:0000256" key="8">
    <source>
        <dbReference type="ARBA" id="ARBA00022475"/>
    </source>
</evidence>
<evidence type="ECO:0000256" key="19">
    <source>
        <dbReference type="SAM" id="Phobius"/>
    </source>
</evidence>
<dbReference type="EC" id="2.7.7.41" evidence="6 18"/>
<keyword evidence="21" id="KW-1185">Reference proteome</keyword>
<keyword evidence="11 18" id="KW-0812">Transmembrane</keyword>
<keyword evidence="10 18" id="KW-0808">Transferase</keyword>
<evidence type="ECO:0000256" key="2">
    <source>
        <dbReference type="ARBA" id="ARBA00004651"/>
    </source>
</evidence>
<organism evidence="20 21">
    <name type="scientific">Pararhodobacter aggregans</name>
    <dbReference type="NCBI Taxonomy" id="404875"/>
    <lineage>
        <taxon>Bacteria</taxon>
        <taxon>Pseudomonadati</taxon>
        <taxon>Pseudomonadota</taxon>
        <taxon>Alphaproteobacteria</taxon>
        <taxon>Rhodobacterales</taxon>
        <taxon>Paracoccaceae</taxon>
        <taxon>Pararhodobacter</taxon>
    </lineage>
</organism>
<evidence type="ECO:0000256" key="6">
    <source>
        <dbReference type="ARBA" id="ARBA00012487"/>
    </source>
</evidence>
<proteinExistence type="inferred from homology"/>
<dbReference type="EMBL" id="QDDR01000008">
    <property type="protein sequence ID" value="PVE46693.1"/>
    <property type="molecule type" value="Genomic_DNA"/>
</dbReference>
<sequence length="246" mass="25796">MAVVGLGALWLGGWAFGLLGLVLAALMGWELTRMMAPAGPDGRAEAAGLVAALLVAVFTWYQPGWIGLAGLALGAAVMAWRMPKDRVIYGLYYGLILWAAQGLILLRDGMGFTFVLWLLLIVIASDVAGYFAGRILGGPKFWPRFSPKKTWSGTVAGWILAALVGVAFVLWAGMPWALVPISAVLAFAGQLGDIAESAIKRRMGVKDSSNLIPGHGGVLDRFDAIIAVAALALVLALFGAFAGLTA</sequence>
<dbReference type="OrthoDB" id="9799199at2"/>
<keyword evidence="13 19" id="KW-1133">Transmembrane helix</keyword>
<feature type="transmembrane region" description="Helical" evidence="19">
    <location>
        <begin position="87"/>
        <end position="106"/>
    </location>
</feature>
<evidence type="ECO:0000256" key="5">
    <source>
        <dbReference type="ARBA" id="ARBA00010185"/>
    </source>
</evidence>
<name>A0A2T7UPQ9_9RHOB</name>
<dbReference type="GO" id="GO:0004605">
    <property type="term" value="F:phosphatidate cytidylyltransferase activity"/>
    <property type="evidence" value="ECO:0007669"/>
    <property type="project" value="UniProtKB-EC"/>
</dbReference>
<comment type="similarity">
    <text evidence="5 18">Belongs to the CDS family.</text>
</comment>
<evidence type="ECO:0000256" key="3">
    <source>
        <dbReference type="ARBA" id="ARBA00005119"/>
    </source>
</evidence>
<evidence type="ECO:0000256" key="1">
    <source>
        <dbReference type="ARBA" id="ARBA00001698"/>
    </source>
</evidence>
<dbReference type="PANTHER" id="PTHR46382:SF1">
    <property type="entry name" value="PHOSPHATIDATE CYTIDYLYLTRANSFERASE"/>
    <property type="match status" value="1"/>
</dbReference>
<gene>
    <name evidence="20" type="ORF">DDE23_14980</name>
</gene>
<keyword evidence="16" id="KW-0594">Phospholipid biosynthesis</keyword>
<evidence type="ECO:0000256" key="13">
    <source>
        <dbReference type="ARBA" id="ARBA00022989"/>
    </source>
</evidence>
<evidence type="ECO:0000256" key="18">
    <source>
        <dbReference type="RuleBase" id="RU003938"/>
    </source>
</evidence>
<dbReference type="GO" id="GO:0016024">
    <property type="term" value="P:CDP-diacylglycerol biosynthetic process"/>
    <property type="evidence" value="ECO:0007669"/>
    <property type="project" value="UniProtKB-UniPathway"/>
</dbReference>
<evidence type="ECO:0000256" key="11">
    <source>
        <dbReference type="ARBA" id="ARBA00022692"/>
    </source>
</evidence>